<evidence type="ECO:0000313" key="1">
    <source>
        <dbReference type="EMBL" id="KUR73087.1"/>
    </source>
</evidence>
<protein>
    <recommendedName>
        <fullName evidence="3">DUF4258 domain-containing protein</fullName>
    </recommendedName>
</protein>
<organism evidence="1 2">
    <name type="scientific">Novosphingobium fuchskuhlense</name>
    <dbReference type="NCBI Taxonomy" id="1117702"/>
    <lineage>
        <taxon>Bacteria</taxon>
        <taxon>Pseudomonadati</taxon>
        <taxon>Pseudomonadota</taxon>
        <taxon>Alphaproteobacteria</taxon>
        <taxon>Sphingomonadales</taxon>
        <taxon>Sphingomonadaceae</taxon>
        <taxon>Novosphingobium</taxon>
    </lineage>
</organism>
<evidence type="ECO:0000313" key="2">
    <source>
        <dbReference type="Proteomes" id="UP000058012"/>
    </source>
</evidence>
<dbReference type="Proteomes" id="UP000058012">
    <property type="component" value="Unassembled WGS sequence"/>
</dbReference>
<comment type="caution">
    <text evidence="1">The sequence shown here is derived from an EMBL/GenBank/DDBJ whole genome shotgun (WGS) entry which is preliminary data.</text>
</comment>
<name>A0A124JW89_9SPHN</name>
<proteinExistence type="predicted"/>
<evidence type="ECO:0008006" key="3">
    <source>
        <dbReference type="Google" id="ProtNLM"/>
    </source>
</evidence>
<dbReference type="EMBL" id="LLZS01000003">
    <property type="protein sequence ID" value="KUR73087.1"/>
    <property type="molecule type" value="Genomic_DNA"/>
</dbReference>
<dbReference type="STRING" id="1117702.AQZ52_02030"/>
<keyword evidence="2" id="KW-1185">Reference proteome</keyword>
<gene>
    <name evidence="1" type="ORF">AQZ52_02030</name>
</gene>
<dbReference type="AlphaFoldDB" id="A0A124JW89"/>
<accession>A0A124JW89</accession>
<dbReference type="OrthoDB" id="5540949at2"/>
<sequence length="84" mass="9477">MQTTVHIQQRMSQRGINGKMLDIVLEHGRLDKDKHVLGRKAAIRLLDELRAQEIAVKKIIDKGGMVVVSDNGALITTYNYSGRY</sequence>
<reference evidence="1 2" key="1">
    <citation type="submission" date="2015-10" db="EMBL/GenBank/DDBJ databases">
        <title>Draft genome sequence of Novosphingobium fuchskuhlense DSM 25065 isolated from a surface water sample of the southwest basin of Lake Grosse Fuchskuhle.</title>
        <authorList>
            <person name="Ruckert C."/>
            <person name="Winkler A."/>
            <person name="Glaeser J."/>
            <person name="Grossart H.-P."/>
            <person name="Kalinowski J."/>
            <person name="Glaeser S."/>
        </authorList>
    </citation>
    <scope>NUCLEOTIDE SEQUENCE [LARGE SCALE GENOMIC DNA]</scope>
    <source>
        <strain evidence="1 2">FNE08-7</strain>
    </source>
</reference>